<dbReference type="PANTHER" id="PTHR34997">
    <property type="entry name" value="AM15"/>
    <property type="match status" value="1"/>
</dbReference>
<evidence type="ECO:0000313" key="5">
    <source>
        <dbReference type="Proteomes" id="UP000518752"/>
    </source>
</evidence>
<dbReference type="OrthoDB" id="5985073at2759"/>
<evidence type="ECO:0000313" key="4">
    <source>
        <dbReference type="EMBL" id="KAF5365158.1"/>
    </source>
</evidence>
<dbReference type="PROSITE" id="PS51782">
    <property type="entry name" value="LYSM"/>
    <property type="match status" value="2"/>
</dbReference>
<evidence type="ECO:0000259" key="3">
    <source>
        <dbReference type="PROSITE" id="PS51782"/>
    </source>
</evidence>
<dbReference type="AlphaFoldDB" id="A0A8H5GHM2"/>
<dbReference type="CDD" id="cd00118">
    <property type="entry name" value="LysM"/>
    <property type="match status" value="2"/>
</dbReference>
<dbReference type="Proteomes" id="UP000518752">
    <property type="component" value="Unassembled WGS sequence"/>
</dbReference>
<dbReference type="SMART" id="SM00257">
    <property type="entry name" value="LysM"/>
    <property type="match status" value="2"/>
</dbReference>
<accession>A0A8H5GHM2</accession>
<dbReference type="InterPro" id="IPR036779">
    <property type="entry name" value="LysM_dom_sf"/>
</dbReference>
<dbReference type="EMBL" id="JAACJN010000173">
    <property type="protein sequence ID" value="KAF5365158.1"/>
    <property type="molecule type" value="Genomic_DNA"/>
</dbReference>
<protein>
    <recommendedName>
        <fullName evidence="3">LysM domain-containing protein</fullName>
    </recommendedName>
</protein>
<evidence type="ECO:0000256" key="2">
    <source>
        <dbReference type="ARBA" id="ARBA00023026"/>
    </source>
</evidence>
<dbReference type="PANTHER" id="PTHR34997:SF1">
    <property type="entry name" value="PEPTIDOGLYCAN-BINDING LYSIN DOMAIN"/>
    <property type="match status" value="1"/>
</dbReference>
<proteinExistence type="predicted"/>
<name>A0A8H5GHM2_9AGAR</name>
<keyword evidence="2" id="KW-0843">Virulence</keyword>
<organism evidence="4 5">
    <name type="scientific">Collybiopsis confluens</name>
    <dbReference type="NCBI Taxonomy" id="2823264"/>
    <lineage>
        <taxon>Eukaryota</taxon>
        <taxon>Fungi</taxon>
        <taxon>Dikarya</taxon>
        <taxon>Basidiomycota</taxon>
        <taxon>Agaricomycotina</taxon>
        <taxon>Agaricomycetes</taxon>
        <taxon>Agaricomycetidae</taxon>
        <taxon>Agaricales</taxon>
        <taxon>Marasmiineae</taxon>
        <taxon>Omphalotaceae</taxon>
        <taxon>Collybiopsis</taxon>
    </lineage>
</organism>
<dbReference type="SUPFAM" id="SSF54106">
    <property type="entry name" value="LysM domain"/>
    <property type="match status" value="2"/>
</dbReference>
<reference evidence="4 5" key="1">
    <citation type="journal article" date="2020" name="ISME J.">
        <title>Uncovering the hidden diversity of litter-decomposition mechanisms in mushroom-forming fungi.</title>
        <authorList>
            <person name="Floudas D."/>
            <person name="Bentzer J."/>
            <person name="Ahren D."/>
            <person name="Johansson T."/>
            <person name="Persson P."/>
            <person name="Tunlid A."/>
        </authorList>
    </citation>
    <scope>NUCLEOTIDE SEQUENCE [LARGE SCALE GENOMIC DNA]</scope>
    <source>
        <strain evidence="4 5">CBS 406.79</strain>
    </source>
</reference>
<keyword evidence="1" id="KW-0147">Chitin-binding</keyword>
<sequence length="183" mass="19210">MAGHPYGFAASLRTWVLIKPLSSNTPSSAQRLDLFFLLDSLPVNMFSRLYLPITAITALGAIMGAKVLAQASDSCQALYTVVSGDVCINIAEKFNVTTAALLSANPTVDANCDNLGVGQQLCIPSVPSNCSSQFEVQVGDVCIDIATEYNITIAQLEAANPQIDSACDNLVPGDVLCIPIVSA</sequence>
<dbReference type="InterPro" id="IPR018392">
    <property type="entry name" value="LysM"/>
</dbReference>
<dbReference type="Gene3D" id="3.10.350.10">
    <property type="entry name" value="LysM domain"/>
    <property type="match status" value="2"/>
</dbReference>
<dbReference type="GO" id="GO:0008061">
    <property type="term" value="F:chitin binding"/>
    <property type="evidence" value="ECO:0007669"/>
    <property type="project" value="UniProtKB-KW"/>
</dbReference>
<feature type="domain" description="LysM" evidence="3">
    <location>
        <begin position="77"/>
        <end position="123"/>
    </location>
</feature>
<evidence type="ECO:0000256" key="1">
    <source>
        <dbReference type="ARBA" id="ARBA00022669"/>
    </source>
</evidence>
<keyword evidence="5" id="KW-1185">Reference proteome</keyword>
<comment type="caution">
    <text evidence="4">The sequence shown here is derived from an EMBL/GenBank/DDBJ whole genome shotgun (WGS) entry which is preliminary data.</text>
</comment>
<dbReference type="Pfam" id="PF01476">
    <property type="entry name" value="LysM"/>
    <property type="match status" value="2"/>
</dbReference>
<feature type="domain" description="LysM" evidence="3">
    <location>
        <begin position="132"/>
        <end position="178"/>
    </location>
</feature>
<gene>
    <name evidence="4" type="ORF">D9757_011776</name>
</gene>
<dbReference type="InterPro" id="IPR052210">
    <property type="entry name" value="LysM1-like"/>
</dbReference>